<accession>A0ABN6U6M0</accession>
<feature type="domain" description="Thiopeptide-type bacteriocin biosynthesis" evidence="1">
    <location>
        <begin position="3"/>
        <end position="287"/>
    </location>
</feature>
<dbReference type="Pfam" id="PF14028">
    <property type="entry name" value="Lant_dehydr_C"/>
    <property type="match status" value="1"/>
</dbReference>
<dbReference type="Proteomes" id="UP001317870">
    <property type="component" value="Chromosome"/>
</dbReference>
<name>A0ABN6U6M0_9NOCA</name>
<evidence type="ECO:0000313" key="3">
    <source>
        <dbReference type="Proteomes" id="UP001317870"/>
    </source>
</evidence>
<gene>
    <name evidence="2" type="ORF">IFM12276_38920</name>
</gene>
<reference evidence="2 3" key="1">
    <citation type="submission" date="2022-11" db="EMBL/GenBank/DDBJ databases">
        <title>Genome Sequencing of Nocardia sp. ON39_IFM12276 and assembly.</title>
        <authorList>
            <person name="Shimojima M."/>
            <person name="Toyokawa M."/>
            <person name="Uesaka K."/>
        </authorList>
    </citation>
    <scope>NUCLEOTIDE SEQUENCE [LARGE SCALE GENOMIC DNA]</scope>
    <source>
        <strain evidence="2 3">IFM 12276</strain>
    </source>
</reference>
<proteinExistence type="predicted"/>
<dbReference type="EMBL" id="AP026978">
    <property type="protein sequence ID" value="BDU00864.1"/>
    <property type="molecule type" value="Genomic_DNA"/>
</dbReference>
<sequence length="296" mass="32602">MTTVLTDLVAPLTQELSSGGSIRDWFYLRYWDGGPHVRLRLLPAHGVAAGPIRRGVLSAATTFFEVNPSRTHLSQRDYRSYAHRLAAREGAQTFSDTLFPNQSVRFIEYAREHDRYGTGRAIVAVEQHFGRSSRIATAIVSAAPSDGQLNAVALVAILQSWLAATRDATSLHAWAVNHPWDSFRPVAADYDALLHERYTGQRGRLIEVVRDVIAAPGSTLPRWWDTVTELAADLTAIEAAAPLELPVSATTSCAALPILDVCAHLFCNRIGVAPHEEHYLRHLVQRLLGELVGVRS</sequence>
<evidence type="ECO:0000313" key="2">
    <source>
        <dbReference type="EMBL" id="BDU00864.1"/>
    </source>
</evidence>
<evidence type="ECO:0000259" key="1">
    <source>
        <dbReference type="Pfam" id="PF14028"/>
    </source>
</evidence>
<keyword evidence="3" id="KW-1185">Reference proteome</keyword>
<protein>
    <submittedName>
        <fullName evidence="2">Lantibiotic biosynthesis protein</fullName>
    </submittedName>
</protein>
<dbReference type="InterPro" id="IPR023809">
    <property type="entry name" value="Thiopep_bacteriocin_synth_dom"/>
</dbReference>
<organism evidence="2 3">
    <name type="scientific">Nocardia sputorum</name>
    <dbReference type="NCBI Taxonomy" id="2984338"/>
    <lineage>
        <taxon>Bacteria</taxon>
        <taxon>Bacillati</taxon>
        <taxon>Actinomycetota</taxon>
        <taxon>Actinomycetes</taxon>
        <taxon>Mycobacteriales</taxon>
        <taxon>Nocardiaceae</taxon>
        <taxon>Nocardia</taxon>
    </lineage>
</organism>